<feature type="region of interest" description="Disordered" evidence="1">
    <location>
        <begin position="69"/>
        <end position="128"/>
    </location>
</feature>
<dbReference type="PANTHER" id="PTHR33699">
    <property type="entry name" value="EXPRESSED PROTEIN"/>
    <property type="match status" value="1"/>
</dbReference>
<dbReference type="Proteomes" id="UP001140949">
    <property type="component" value="Unassembled WGS sequence"/>
</dbReference>
<reference evidence="2" key="2">
    <citation type="submission" date="2023-04" db="EMBL/GenBank/DDBJ databases">
        <authorList>
            <person name="Bruccoleri R.E."/>
            <person name="Oakeley E.J."/>
            <person name="Faust A.-M."/>
            <person name="Dessus-Babus S."/>
            <person name="Altorfer M."/>
            <person name="Burckhardt D."/>
            <person name="Oertli M."/>
            <person name="Naumann U."/>
            <person name="Petersen F."/>
            <person name="Wong J."/>
        </authorList>
    </citation>
    <scope>NUCLEOTIDE SEQUENCE</scope>
    <source>
        <strain evidence="2">GSM-AAB239-AS_SAM_17_03QT</strain>
        <tissue evidence="2">Leaf</tissue>
    </source>
</reference>
<evidence type="ECO:0000313" key="2">
    <source>
        <dbReference type="EMBL" id="KAJ6809409.1"/>
    </source>
</evidence>
<dbReference type="AlphaFoldDB" id="A0AAX6EZX4"/>
<keyword evidence="3" id="KW-1185">Reference proteome</keyword>
<protein>
    <submittedName>
        <fullName evidence="2">Uncharacterized protein</fullName>
    </submittedName>
</protein>
<name>A0AAX6EZX4_IRIPA</name>
<comment type="caution">
    <text evidence="2">The sequence shown here is derived from an EMBL/GenBank/DDBJ whole genome shotgun (WGS) entry which is preliminary data.</text>
</comment>
<evidence type="ECO:0000313" key="3">
    <source>
        <dbReference type="Proteomes" id="UP001140949"/>
    </source>
</evidence>
<gene>
    <name evidence="2" type="ORF">M6B38_160560</name>
</gene>
<organism evidence="2 3">
    <name type="scientific">Iris pallida</name>
    <name type="common">Sweet iris</name>
    <dbReference type="NCBI Taxonomy" id="29817"/>
    <lineage>
        <taxon>Eukaryota</taxon>
        <taxon>Viridiplantae</taxon>
        <taxon>Streptophyta</taxon>
        <taxon>Embryophyta</taxon>
        <taxon>Tracheophyta</taxon>
        <taxon>Spermatophyta</taxon>
        <taxon>Magnoliopsida</taxon>
        <taxon>Liliopsida</taxon>
        <taxon>Asparagales</taxon>
        <taxon>Iridaceae</taxon>
        <taxon>Iridoideae</taxon>
        <taxon>Irideae</taxon>
        <taxon>Iris</taxon>
    </lineage>
</organism>
<accession>A0AAX6EZX4</accession>
<sequence>MEDMARVQIPAFGNWDYCDEMPITQYFESAMQAGLIRGHYCAAPAAAAADGYGYGYGGDADLFKVPVAPPAVPRPVAHHQRKVRKSEGEKRVSREQQLRKQGRVYDLTNQSSPKKNNNNSTTVKPKAVDEDLYKIPPELLHQKPKKKRLLRNLWSGCLGLNCIA</sequence>
<feature type="compositionally biased region" description="Low complexity" evidence="1">
    <location>
        <begin position="108"/>
        <end position="125"/>
    </location>
</feature>
<feature type="compositionally biased region" description="Basic and acidic residues" evidence="1">
    <location>
        <begin position="85"/>
        <end position="98"/>
    </location>
</feature>
<evidence type="ECO:0000256" key="1">
    <source>
        <dbReference type="SAM" id="MobiDB-lite"/>
    </source>
</evidence>
<reference evidence="2" key="1">
    <citation type="journal article" date="2023" name="GigaByte">
        <title>Genome assembly of the bearded iris, Iris pallida Lam.</title>
        <authorList>
            <person name="Bruccoleri R.E."/>
            <person name="Oakeley E.J."/>
            <person name="Faust A.M.E."/>
            <person name="Altorfer M."/>
            <person name="Dessus-Babus S."/>
            <person name="Burckhardt D."/>
            <person name="Oertli M."/>
            <person name="Naumann U."/>
            <person name="Petersen F."/>
            <person name="Wong J."/>
        </authorList>
    </citation>
    <scope>NUCLEOTIDE SEQUENCE</scope>
    <source>
        <strain evidence="2">GSM-AAB239-AS_SAM_17_03QT</strain>
    </source>
</reference>
<dbReference type="PANTHER" id="PTHR33699:SF3">
    <property type="entry name" value="OS06G0347300 PROTEIN"/>
    <property type="match status" value="1"/>
</dbReference>
<dbReference type="EMBL" id="JANAVB010033017">
    <property type="protein sequence ID" value="KAJ6809409.1"/>
    <property type="molecule type" value="Genomic_DNA"/>
</dbReference>
<proteinExistence type="predicted"/>